<organism evidence="1 2">
    <name type="scientific">Colletotrichum spaethianum</name>
    <dbReference type="NCBI Taxonomy" id="700344"/>
    <lineage>
        <taxon>Eukaryota</taxon>
        <taxon>Fungi</taxon>
        <taxon>Dikarya</taxon>
        <taxon>Ascomycota</taxon>
        <taxon>Pezizomycotina</taxon>
        <taxon>Sordariomycetes</taxon>
        <taxon>Hypocreomycetidae</taxon>
        <taxon>Glomerellales</taxon>
        <taxon>Glomerellaceae</taxon>
        <taxon>Colletotrichum</taxon>
        <taxon>Colletotrichum spaethianum species complex</taxon>
    </lineage>
</organism>
<dbReference type="AlphaFoldDB" id="A0AA37PD07"/>
<dbReference type="RefSeq" id="XP_049132294.1">
    <property type="nucleotide sequence ID" value="XM_049276337.1"/>
</dbReference>
<comment type="caution">
    <text evidence="1">The sequence shown here is derived from an EMBL/GenBank/DDBJ whole genome shotgun (WGS) entry which is preliminary data.</text>
</comment>
<protein>
    <submittedName>
        <fullName evidence="1">Uncharacterized protein</fullName>
    </submittedName>
</protein>
<dbReference type="GeneID" id="73330927"/>
<sequence>MADSGSPDNSYNRYSMPVTRSRTGLYGADLDQTGTARFLFGEEDVSGENKYGQNNGDDNFPTLVRRDDQMWFFIDSSRPT</sequence>
<reference evidence="1 2" key="1">
    <citation type="submission" date="2022-03" db="EMBL/GenBank/DDBJ databases">
        <title>Genome data of Colletotrichum spp.</title>
        <authorList>
            <person name="Utami Y.D."/>
            <person name="Hiruma K."/>
        </authorList>
    </citation>
    <scope>NUCLEOTIDE SEQUENCE [LARGE SCALE GENOMIC DNA]</scope>
    <source>
        <strain evidence="1 2">MAFF 239500</strain>
    </source>
</reference>
<evidence type="ECO:0000313" key="1">
    <source>
        <dbReference type="EMBL" id="GKT49944.1"/>
    </source>
</evidence>
<gene>
    <name evidence="1" type="ORF">ColSpa_10125</name>
</gene>
<dbReference type="EMBL" id="BQXU01000033">
    <property type="protein sequence ID" value="GKT49944.1"/>
    <property type="molecule type" value="Genomic_DNA"/>
</dbReference>
<keyword evidence="2" id="KW-1185">Reference proteome</keyword>
<name>A0AA37PD07_9PEZI</name>
<evidence type="ECO:0000313" key="2">
    <source>
        <dbReference type="Proteomes" id="UP001055115"/>
    </source>
</evidence>
<accession>A0AA37PD07</accession>
<proteinExistence type="predicted"/>
<dbReference type="Proteomes" id="UP001055115">
    <property type="component" value="Unassembled WGS sequence"/>
</dbReference>